<dbReference type="AlphaFoldDB" id="A0A7W9QF98"/>
<protein>
    <submittedName>
        <fullName evidence="1">Uncharacterized protein</fullName>
    </submittedName>
</protein>
<name>A0A7W9QF98_9ACTN</name>
<sequence length="55" mass="5924">MEFLDLVTASHAFVAAVGRGVPGMRDRQPGDDERAIVHENVARVRATFSELSIGA</sequence>
<proteinExistence type="predicted"/>
<evidence type="ECO:0000313" key="1">
    <source>
        <dbReference type="EMBL" id="MBB5938638.1"/>
    </source>
</evidence>
<gene>
    <name evidence="1" type="ORF">FHS42_005727</name>
</gene>
<organism evidence="1 2">
    <name type="scientific">Streptomyces zagrosensis</name>
    <dbReference type="NCBI Taxonomy" id="1042984"/>
    <lineage>
        <taxon>Bacteria</taxon>
        <taxon>Bacillati</taxon>
        <taxon>Actinomycetota</taxon>
        <taxon>Actinomycetes</taxon>
        <taxon>Kitasatosporales</taxon>
        <taxon>Streptomycetaceae</taxon>
        <taxon>Streptomyces</taxon>
    </lineage>
</organism>
<dbReference type="Pfam" id="PF19691">
    <property type="entry name" value="DUF6192"/>
    <property type="match status" value="1"/>
</dbReference>
<keyword evidence="2" id="KW-1185">Reference proteome</keyword>
<comment type="caution">
    <text evidence="1">The sequence shown here is derived from an EMBL/GenBank/DDBJ whole genome shotgun (WGS) entry which is preliminary data.</text>
</comment>
<dbReference type="Proteomes" id="UP000588098">
    <property type="component" value="Unassembled WGS sequence"/>
</dbReference>
<dbReference type="EMBL" id="JACHJL010000017">
    <property type="protein sequence ID" value="MBB5938638.1"/>
    <property type="molecule type" value="Genomic_DNA"/>
</dbReference>
<evidence type="ECO:0000313" key="2">
    <source>
        <dbReference type="Proteomes" id="UP000588098"/>
    </source>
</evidence>
<accession>A0A7W9QF98</accession>
<reference evidence="1 2" key="1">
    <citation type="submission" date="2020-08" db="EMBL/GenBank/DDBJ databases">
        <title>Genomic Encyclopedia of Type Strains, Phase III (KMG-III): the genomes of soil and plant-associated and newly described type strains.</title>
        <authorList>
            <person name="Whitman W."/>
        </authorList>
    </citation>
    <scope>NUCLEOTIDE SEQUENCE [LARGE SCALE GENOMIC DNA]</scope>
    <source>
        <strain evidence="1 2">CECT 8305</strain>
    </source>
</reference>
<dbReference type="InterPro" id="IPR045683">
    <property type="entry name" value="DUF6192"/>
</dbReference>